<name>A0A0A6P559_9GAMM</name>
<dbReference type="AlphaFoldDB" id="A0A0A6P559"/>
<comment type="caution">
    <text evidence="1">The sequence shown here is derived from an EMBL/GenBank/DDBJ whole genome shotgun (WGS) entry which is preliminary data.</text>
</comment>
<proteinExistence type="predicted"/>
<evidence type="ECO:0000313" key="1">
    <source>
        <dbReference type="EMBL" id="KHD05582.1"/>
    </source>
</evidence>
<dbReference type="Proteomes" id="UP000030428">
    <property type="component" value="Unassembled WGS sequence"/>
</dbReference>
<gene>
    <name evidence="1" type="ORF">PN36_22305</name>
</gene>
<keyword evidence="2" id="KW-1185">Reference proteome</keyword>
<evidence type="ECO:0000313" key="2">
    <source>
        <dbReference type="Proteomes" id="UP000030428"/>
    </source>
</evidence>
<accession>A0A0A6P559</accession>
<dbReference type="EMBL" id="JSZA02000103">
    <property type="protein sequence ID" value="KHD05582.1"/>
    <property type="molecule type" value="Genomic_DNA"/>
</dbReference>
<dbReference type="Pfam" id="PF05488">
    <property type="entry name" value="PAAR_motif"/>
    <property type="match status" value="1"/>
</dbReference>
<protein>
    <submittedName>
        <fullName evidence="1">PAAR motif protein</fullName>
    </submittedName>
</protein>
<reference evidence="1 2" key="1">
    <citation type="journal article" date="2016" name="Front. Microbiol.">
        <title>Single-Cell (Meta-)Genomics of a Dimorphic Candidatus Thiomargarita nelsonii Reveals Genomic Plasticity.</title>
        <authorList>
            <person name="Flood B.E."/>
            <person name="Fliss P."/>
            <person name="Jones D.S."/>
            <person name="Dick G.J."/>
            <person name="Jain S."/>
            <person name="Kaster A.K."/>
            <person name="Winkel M."/>
            <person name="Mussmann M."/>
            <person name="Bailey J."/>
        </authorList>
    </citation>
    <scope>NUCLEOTIDE SEQUENCE [LARGE SCALE GENOMIC DNA]</scope>
    <source>
        <strain evidence="1">Hydrate Ridge</strain>
    </source>
</reference>
<organism evidence="1 2">
    <name type="scientific">Candidatus Thiomargarita nelsonii</name>
    <dbReference type="NCBI Taxonomy" id="1003181"/>
    <lineage>
        <taxon>Bacteria</taxon>
        <taxon>Pseudomonadati</taxon>
        <taxon>Pseudomonadota</taxon>
        <taxon>Gammaproteobacteria</taxon>
        <taxon>Thiotrichales</taxon>
        <taxon>Thiotrichaceae</taxon>
        <taxon>Thiomargarita</taxon>
    </lineage>
</organism>
<sequence length="159" mass="15799">MSGKPAARLADPVSHPLPPVLTGVPTSPNILIGYKPAWKGVPAASAAALKTAKKVSDTAIKVAKAATKAASGTPAFPAVKAACLASMGSTISSMSMGADIHICTTPYPIPPHGPGVVINGSKTVLINNLPAARQGDTVLEAIGGPNKISQGCMTVKIGG</sequence>
<dbReference type="InterPro" id="IPR008727">
    <property type="entry name" value="PAAR_motif"/>
</dbReference>
<dbReference type="Gene3D" id="2.60.200.60">
    <property type="match status" value="1"/>
</dbReference>